<accession>A0A0H5FTZ7</accession>
<dbReference type="PANTHER" id="PTHR36156">
    <property type="entry name" value="SLR2101 PROTEIN"/>
    <property type="match status" value="1"/>
</dbReference>
<reference evidence="3" key="1">
    <citation type="submission" date="2015-06" db="EMBL/GenBank/DDBJ databases">
        <title>Genetic Architecture Underlying Mating-Type Determination in the Yeast Leucosporidium scottii and the Evolution of Mating Systems in Basidiomycetes.</title>
        <authorList>
            <person name="Maia T.M."/>
            <person name="Lopes S."/>
            <person name="Almeida J.M.G.C.F."/>
            <person name="Rosa L.H."/>
            <person name="Sampaio J.P."/>
            <person name="Goncalves P."/>
            <person name="Coelho M.A."/>
        </authorList>
    </citation>
    <scope>NUCLEOTIDE SEQUENCE</scope>
</reference>
<proteinExistence type="predicted"/>
<feature type="region of interest" description="Disordered" evidence="1">
    <location>
        <begin position="1"/>
        <end position="23"/>
    </location>
</feature>
<dbReference type="SUPFAM" id="SSF51182">
    <property type="entry name" value="RmlC-like cupins"/>
    <property type="match status" value="2"/>
</dbReference>
<gene>
    <name evidence="2" type="ORF">ls5930a1_00157</name>
    <name evidence="3" type="ORF">ls5931a1_00028</name>
</gene>
<dbReference type="EMBL" id="LN868511">
    <property type="protein sequence ID" value="CRX79220.1"/>
    <property type="molecule type" value="Genomic_DNA"/>
</dbReference>
<dbReference type="InterPro" id="IPR014710">
    <property type="entry name" value="RmlC-like_jellyroll"/>
</dbReference>
<dbReference type="InterPro" id="IPR047142">
    <property type="entry name" value="OryJ/VirC-like"/>
</dbReference>
<dbReference type="EMBL" id="LN868508">
    <property type="protein sequence ID" value="CRX79143.1"/>
    <property type="molecule type" value="Genomic_DNA"/>
</dbReference>
<dbReference type="Gene3D" id="2.60.120.10">
    <property type="entry name" value="Jelly Rolls"/>
    <property type="match status" value="2"/>
</dbReference>
<dbReference type="AlphaFoldDB" id="A0A0H5FTZ7"/>
<evidence type="ECO:0000256" key="1">
    <source>
        <dbReference type="SAM" id="MobiDB-lite"/>
    </source>
</evidence>
<dbReference type="PANTHER" id="PTHR36156:SF2">
    <property type="entry name" value="CUPIN TYPE-2 DOMAIN-CONTAINING PROTEIN"/>
    <property type="match status" value="1"/>
</dbReference>
<dbReference type="InterPro" id="IPR011051">
    <property type="entry name" value="RmlC_Cupin_sf"/>
</dbReference>
<dbReference type="CDD" id="cd02231">
    <property type="entry name" value="cupin_BLL6423-like"/>
    <property type="match status" value="1"/>
</dbReference>
<sequence length="211" mass="22368">MSTSAESLALPPPRRVVTNTSDEGKAQVWIDDNVTMYPFPGSAMSGGHAWMTESNPADAETKVDAATLTPPGIVHPDMPPGSSFPPHFTDSIDYGIIVHGEATLHLDDGASALLKTGDVLVQLGNVHGWENKSSEVPFTHSIDYGIVVAGEATHTLPDGSSVTVKSGDVIVQLGNVHGWSNQTSEWTRLLFVVLPAKPVEINGKPLEGLQL</sequence>
<evidence type="ECO:0000313" key="2">
    <source>
        <dbReference type="EMBL" id="CRX79143.1"/>
    </source>
</evidence>
<organism evidence="3">
    <name type="scientific">Leucosporidium scottii</name>
    <dbReference type="NCBI Taxonomy" id="5278"/>
    <lineage>
        <taxon>Eukaryota</taxon>
        <taxon>Fungi</taxon>
        <taxon>Dikarya</taxon>
        <taxon>Basidiomycota</taxon>
        <taxon>Pucciniomycotina</taxon>
        <taxon>Microbotryomycetes</taxon>
        <taxon>Leucosporidiales</taxon>
        <taxon>Leucosporidium</taxon>
    </lineage>
</organism>
<name>A0A0H5FTZ7_9BASI</name>
<evidence type="ECO:0000313" key="3">
    <source>
        <dbReference type="EMBL" id="CRX79220.1"/>
    </source>
</evidence>
<protein>
    <submittedName>
        <fullName evidence="3">Uncharacterized protein</fullName>
    </submittedName>
</protein>